<dbReference type="AlphaFoldDB" id="A0A2J8XIY6"/>
<name>A0A2J8XIY6_PONAB</name>
<protein>
    <submittedName>
        <fullName evidence="1">T0002205 isoform 1</fullName>
    </submittedName>
</protein>
<gene>
    <name evidence="1" type="ORF">CR201_G0000762</name>
</gene>
<organism evidence="1">
    <name type="scientific">Pongo abelii</name>
    <name type="common">Sumatran orangutan</name>
    <name type="synonym">Pongo pygmaeus abelii</name>
    <dbReference type="NCBI Taxonomy" id="9601"/>
    <lineage>
        <taxon>Eukaryota</taxon>
        <taxon>Metazoa</taxon>
        <taxon>Chordata</taxon>
        <taxon>Craniata</taxon>
        <taxon>Vertebrata</taxon>
        <taxon>Euteleostomi</taxon>
        <taxon>Mammalia</taxon>
        <taxon>Eutheria</taxon>
        <taxon>Euarchontoglires</taxon>
        <taxon>Primates</taxon>
        <taxon>Haplorrhini</taxon>
        <taxon>Catarrhini</taxon>
        <taxon>Hominidae</taxon>
        <taxon>Pongo</taxon>
    </lineage>
</organism>
<sequence>VTSAEGCCRRTPPLFDHNKGRILTQQDPKAFVVLQPLWALPLPVLLECLGGFDPVTVISVAGSRSRSFLDNPPHDWKTTKKPSSFFAVWIQTPGAQACIGAASPCTWLDIWNMEPRCLGVRELPSRICM</sequence>
<proteinExistence type="predicted"/>
<accession>A0A2J8XIY6</accession>
<comment type="caution">
    <text evidence="1">The sequence shown here is derived from an EMBL/GenBank/DDBJ whole genome shotgun (WGS) entry which is preliminary data.</text>
</comment>
<evidence type="ECO:0000313" key="1">
    <source>
        <dbReference type="EMBL" id="PNJ82002.1"/>
    </source>
</evidence>
<dbReference type="EMBL" id="NDHI03003364">
    <property type="protein sequence ID" value="PNJ82002.1"/>
    <property type="molecule type" value="Genomic_DNA"/>
</dbReference>
<reference evidence="1" key="1">
    <citation type="submission" date="2017-12" db="EMBL/GenBank/DDBJ databases">
        <title>High-resolution comparative analysis of great ape genomes.</title>
        <authorList>
            <person name="Pollen A."/>
            <person name="Hastie A."/>
            <person name="Hormozdiari F."/>
            <person name="Dougherty M."/>
            <person name="Liu R."/>
            <person name="Chaisson M."/>
            <person name="Hoppe E."/>
            <person name="Hill C."/>
            <person name="Pang A."/>
            <person name="Hillier L."/>
            <person name="Baker C."/>
            <person name="Armstrong J."/>
            <person name="Shendure J."/>
            <person name="Paten B."/>
            <person name="Wilson R."/>
            <person name="Chao H."/>
            <person name="Schneider V."/>
            <person name="Ventura M."/>
            <person name="Kronenberg Z."/>
            <person name="Murali S."/>
            <person name="Gordon D."/>
            <person name="Cantsilieris S."/>
            <person name="Munson K."/>
            <person name="Nelson B."/>
            <person name="Raja A."/>
            <person name="Underwood J."/>
            <person name="Diekhans M."/>
            <person name="Fiddes I."/>
            <person name="Haussler D."/>
            <person name="Eichler E."/>
        </authorList>
    </citation>
    <scope>NUCLEOTIDE SEQUENCE [LARGE SCALE GENOMIC DNA]</scope>
    <source>
        <strain evidence="1">Susie</strain>
    </source>
</reference>
<feature type="non-terminal residue" evidence="1">
    <location>
        <position position="1"/>
    </location>
</feature>